<organism evidence="1 2">
    <name type="scientific">Trichinella papuae</name>
    <dbReference type="NCBI Taxonomy" id="268474"/>
    <lineage>
        <taxon>Eukaryota</taxon>
        <taxon>Metazoa</taxon>
        <taxon>Ecdysozoa</taxon>
        <taxon>Nematoda</taxon>
        <taxon>Enoplea</taxon>
        <taxon>Dorylaimia</taxon>
        <taxon>Trichinellida</taxon>
        <taxon>Trichinellidae</taxon>
        <taxon>Trichinella</taxon>
    </lineage>
</organism>
<feature type="non-terminal residue" evidence="1">
    <location>
        <position position="1"/>
    </location>
</feature>
<accession>A0A0V1MVR3</accession>
<comment type="caution">
    <text evidence="1">The sequence shown here is derived from an EMBL/GenBank/DDBJ whole genome shotgun (WGS) entry which is preliminary data.</text>
</comment>
<name>A0A0V1MVR3_9BILA</name>
<keyword evidence="2" id="KW-1185">Reference proteome</keyword>
<proteinExistence type="predicted"/>
<dbReference type="Proteomes" id="UP000054843">
    <property type="component" value="Unassembled WGS sequence"/>
</dbReference>
<gene>
    <name evidence="1" type="ORF">T10_5968</name>
</gene>
<evidence type="ECO:0000313" key="1">
    <source>
        <dbReference type="EMBL" id="KRZ75676.1"/>
    </source>
</evidence>
<dbReference type="EMBL" id="JYDO01000036">
    <property type="protein sequence ID" value="KRZ75676.1"/>
    <property type="molecule type" value="Genomic_DNA"/>
</dbReference>
<reference evidence="1 2" key="1">
    <citation type="submission" date="2015-01" db="EMBL/GenBank/DDBJ databases">
        <title>Evolution of Trichinella species and genotypes.</title>
        <authorList>
            <person name="Korhonen P.K."/>
            <person name="Edoardo P."/>
            <person name="Giuseppe L.R."/>
            <person name="Gasser R.B."/>
        </authorList>
    </citation>
    <scope>NUCLEOTIDE SEQUENCE [LARGE SCALE GENOMIC DNA]</scope>
    <source>
        <strain evidence="1">ISS1980</strain>
    </source>
</reference>
<dbReference type="AlphaFoldDB" id="A0A0V1MVR3"/>
<evidence type="ECO:0000313" key="2">
    <source>
        <dbReference type="Proteomes" id="UP000054843"/>
    </source>
</evidence>
<protein>
    <submittedName>
        <fullName evidence="1">Uncharacterized protein</fullName>
    </submittedName>
</protein>
<sequence length="51" mass="5626">LWQSESKHLLVFATGSNIRLLILKRPDTCDLGLLPEYNCTGLLFPLLPGGT</sequence>